<feature type="compositionally biased region" description="Basic residues" evidence="1">
    <location>
        <begin position="1"/>
        <end position="16"/>
    </location>
</feature>
<dbReference type="EMBL" id="JAUIZM010000007">
    <property type="protein sequence ID" value="KAK1375458.1"/>
    <property type="molecule type" value="Genomic_DNA"/>
</dbReference>
<feature type="compositionally biased region" description="Basic and acidic residues" evidence="1">
    <location>
        <begin position="45"/>
        <end position="67"/>
    </location>
</feature>
<feature type="compositionally biased region" description="Basic and acidic residues" evidence="1">
    <location>
        <begin position="148"/>
        <end position="157"/>
    </location>
</feature>
<dbReference type="AlphaFoldDB" id="A0AAD8HYN3"/>
<gene>
    <name evidence="2" type="ORF">POM88_031651</name>
</gene>
<reference evidence="2" key="2">
    <citation type="submission" date="2023-05" db="EMBL/GenBank/DDBJ databases">
        <authorList>
            <person name="Schelkunov M.I."/>
        </authorList>
    </citation>
    <scope>NUCLEOTIDE SEQUENCE</scope>
    <source>
        <strain evidence="2">Hsosn_3</strain>
        <tissue evidence="2">Leaf</tissue>
    </source>
</reference>
<feature type="region of interest" description="Disordered" evidence="1">
    <location>
        <begin position="245"/>
        <end position="264"/>
    </location>
</feature>
<organism evidence="2 3">
    <name type="scientific">Heracleum sosnowskyi</name>
    <dbReference type="NCBI Taxonomy" id="360622"/>
    <lineage>
        <taxon>Eukaryota</taxon>
        <taxon>Viridiplantae</taxon>
        <taxon>Streptophyta</taxon>
        <taxon>Embryophyta</taxon>
        <taxon>Tracheophyta</taxon>
        <taxon>Spermatophyta</taxon>
        <taxon>Magnoliopsida</taxon>
        <taxon>eudicotyledons</taxon>
        <taxon>Gunneridae</taxon>
        <taxon>Pentapetalae</taxon>
        <taxon>asterids</taxon>
        <taxon>campanulids</taxon>
        <taxon>Apiales</taxon>
        <taxon>Apiaceae</taxon>
        <taxon>Apioideae</taxon>
        <taxon>apioid superclade</taxon>
        <taxon>Tordylieae</taxon>
        <taxon>Tordyliinae</taxon>
        <taxon>Heracleum</taxon>
    </lineage>
</organism>
<dbReference type="PANTHER" id="PTHR37187:SF19">
    <property type="entry name" value="(RAPE) HYPOTHETICAL PROTEIN"/>
    <property type="match status" value="1"/>
</dbReference>
<name>A0AAD8HYN3_9APIA</name>
<feature type="region of interest" description="Disordered" evidence="1">
    <location>
        <begin position="1"/>
        <end position="182"/>
    </location>
</feature>
<feature type="compositionally biased region" description="Basic and acidic residues" evidence="1">
    <location>
        <begin position="101"/>
        <end position="122"/>
    </location>
</feature>
<evidence type="ECO:0000313" key="2">
    <source>
        <dbReference type="EMBL" id="KAK1375458.1"/>
    </source>
</evidence>
<evidence type="ECO:0000256" key="1">
    <source>
        <dbReference type="SAM" id="MobiDB-lite"/>
    </source>
</evidence>
<dbReference type="Proteomes" id="UP001237642">
    <property type="component" value="Unassembled WGS sequence"/>
</dbReference>
<sequence>MPSGAKKRKAAKKKKVQQSSSLSQGNEYAQHYYDKKSDGGSPLSQDHHSSEHSFAEGDGKEVEKREGSSSGQLGVLEKSSPGGVDSRENVKTEGGIVQIEWELKSEEDYGSKEGSIESKEVHTGGSSGSSSSRSSSNSSRSSSDDESNVEKKTEVVETRQPVDSSSEVASQVVTNIPAGQNTNAVAEAVSVVTPVPIDLGSSKMEDITVSTSEENPALYMDVKDSAAEDKDAKLLLSFNAPSVHTSNGAGHIKESESPECSDSQPLVASAPQVVQKTSFKSCCGIFDFFTSSDR</sequence>
<protein>
    <submittedName>
        <fullName evidence="2">p-glycoprotein 9</fullName>
    </submittedName>
</protein>
<proteinExistence type="predicted"/>
<keyword evidence="3" id="KW-1185">Reference proteome</keyword>
<feature type="compositionally biased region" description="Polar residues" evidence="1">
    <location>
        <begin position="161"/>
        <end position="182"/>
    </location>
</feature>
<comment type="caution">
    <text evidence="2">The sequence shown here is derived from an EMBL/GenBank/DDBJ whole genome shotgun (WGS) entry which is preliminary data.</text>
</comment>
<accession>A0AAD8HYN3</accession>
<dbReference type="PANTHER" id="PTHR37187">
    <property type="entry name" value="EXPRESSED PROTEIN"/>
    <property type="match status" value="1"/>
</dbReference>
<evidence type="ECO:0000313" key="3">
    <source>
        <dbReference type="Proteomes" id="UP001237642"/>
    </source>
</evidence>
<feature type="compositionally biased region" description="Polar residues" evidence="1">
    <location>
        <begin position="17"/>
        <end position="27"/>
    </location>
</feature>
<reference evidence="2" key="1">
    <citation type="submission" date="2023-02" db="EMBL/GenBank/DDBJ databases">
        <title>Genome of toxic invasive species Heracleum sosnowskyi carries increased number of genes despite the absence of recent whole-genome duplications.</title>
        <authorList>
            <person name="Schelkunov M."/>
            <person name="Shtratnikova V."/>
            <person name="Makarenko M."/>
            <person name="Klepikova A."/>
            <person name="Omelchenko D."/>
            <person name="Novikova G."/>
            <person name="Obukhova E."/>
            <person name="Bogdanov V."/>
            <person name="Penin A."/>
            <person name="Logacheva M."/>
        </authorList>
    </citation>
    <scope>NUCLEOTIDE SEQUENCE</scope>
    <source>
        <strain evidence="2">Hsosn_3</strain>
        <tissue evidence="2">Leaf</tissue>
    </source>
</reference>
<feature type="compositionally biased region" description="Low complexity" evidence="1">
    <location>
        <begin position="128"/>
        <end position="141"/>
    </location>
</feature>